<proteinExistence type="predicted"/>
<reference evidence="1" key="1">
    <citation type="submission" date="2018-05" db="EMBL/GenBank/DDBJ databases">
        <authorList>
            <person name="Lanie J.A."/>
            <person name="Ng W.-L."/>
            <person name="Kazmierczak K.M."/>
            <person name="Andrzejewski T.M."/>
            <person name="Davidsen T.M."/>
            <person name="Wayne K.J."/>
            <person name="Tettelin H."/>
            <person name="Glass J.I."/>
            <person name="Rusch D."/>
            <person name="Podicherti R."/>
            <person name="Tsui H.-C.T."/>
            <person name="Winkler M.E."/>
        </authorList>
    </citation>
    <scope>NUCLEOTIDE SEQUENCE</scope>
</reference>
<sequence length="308" mass="33950">MYTYAPNADDFCCEWTGLENYRGKYFGILNVTTSSELNSSELLFGGKVGDDFAYMTTDLSAYNLEFTPVTGSRANYNVYADQVTLAGQVFKDADFAAFTDSNKKVMTFAAIPIENFSATSSVNDYFYPNFIPASFWSSATLGPDYSDAMDLPPYLAEYWVADKPGFSPYVYYDKTTNDTFPFFSTAPHAVSISLKTPALATNKTIWTGEGDGGYDLSLKTNSNGYLEFKYWEGSHNKGWVFTATNHQLAANTDYGIYWEYDGGGCGTNCDAAARFNIKMVDPSNGAVSTVAGNYVYTQHNNLGTVMTT</sequence>
<dbReference type="AlphaFoldDB" id="A0A382KHG1"/>
<protein>
    <submittedName>
        <fullName evidence="1">Uncharacterized protein</fullName>
    </submittedName>
</protein>
<accession>A0A382KHG1</accession>
<name>A0A382KHG1_9ZZZZ</name>
<dbReference type="EMBL" id="UINC01079916">
    <property type="protein sequence ID" value="SVC22377.1"/>
    <property type="molecule type" value="Genomic_DNA"/>
</dbReference>
<organism evidence="1">
    <name type="scientific">marine metagenome</name>
    <dbReference type="NCBI Taxonomy" id="408172"/>
    <lineage>
        <taxon>unclassified sequences</taxon>
        <taxon>metagenomes</taxon>
        <taxon>ecological metagenomes</taxon>
    </lineage>
</organism>
<gene>
    <name evidence="1" type="ORF">METZ01_LOCUS275231</name>
</gene>
<feature type="non-terminal residue" evidence="1">
    <location>
        <position position="308"/>
    </location>
</feature>
<evidence type="ECO:0000313" key="1">
    <source>
        <dbReference type="EMBL" id="SVC22377.1"/>
    </source>
</evidence>